<keyword evidence="2" id="KW-1185">Reference proteome</keyword>
<evidence type="ECO:0000313" key="1">
    <source>
        <dbReference type="EMBL" id="PWB86546.1"/>
    </source>
</evidence>
<sequence length="609" mass="67404">MSSKRFLIVPILLLILLSIGFVSASDNGTDEIALIDESVSQPVDENSLNDEIDNDINSSSNMGVDDSCPMSTKIASEDVTTYYKENSEFVSYLKDSNNQPISNKRVSILINSKIYDRTTDVEGKIVLKLNLKPGTYCAKVKFDGDENYTSSIANAIVKVNKATLAIQTKNFKTYFESGFYLKAKVINKVTKNPVQGVKVAFKVLKNNKYKTYYATTDSNGIAKLKKNFNVGSYKVVVSLKKNAYLKAKKTKAVLTIKETAEMACSSLYLQVSNTEAVAGFRRDATNAKTLHIVKYKLNGKLAVKQYKTDSYFFHSITTADGWMAGTGGWDNPVVNHAIENLAGKIIKSGKITKYYLKKIQRNERKLNSGHFSIKAPNGKYAIVWASGIKVGKLKPGEFIDVPNARSMFRHGTWTKYSNDPAKAAIKVAATDSFGVNRRDATAFHWKATTVDGKTSSTLKVYAANDNGRLVGKSTGHLKDNIIFKGKFISKNSLPKTPSSKFLGTYKFGSIDKLIKTQTTVKASKLNTTLNESKTFEITVKDKKTKKPIKGLKLKLKIKNKVYTIKTDSKGVARFNPKSLGIGNYNVLIYSGNLKYFVSVKSTIIINNCT</sequence>
<dbReference type="Gene3D" id="2.60.40.10">
    <property type="entry name" value="Immunoglobulins"/>
    <property type="match status" value="3"/>
</dbReference>
<dbReference type="AlphaFoldDB" id="A0A315XKZ9"/>
<proteinExistence type="predicted"/>
<gene>
    <name evidence="1" type="ORF">MBBTH_15290</name>
</gene>
<dbReference type="InterPro" id="IPR013783">
    <property type="entry name" value="Ig-like_fold"/>
</dbReference>
<evidence type="ECO:0000313" key="2">
    <source>
        <dbReference type="Proteomes" id="UP000251717"/>
    </source>
</evidence>
<dbReference type="OrthoDB" id="81290at2157"/>
<accession>A0A315XKZ9</accession>
<organism evidence="1 2">
    <name type="scientific">Methanobrevibacter thaueri</name>
    <dbReference type="NCBI Taxonomy" id="190975"/>
    <lineage>
        <taxon>Archaea</taxon>
        <taxon>Methanobacteriati</taxon>
        <taxon>Methanobacteriota</taxon>
        <taxon>Methanomada group</taxon>
        <taxon>Methanobacteria</taxon>
        <taxon>Methanobacteriales</taxon>
        <taxon>Methanobacteriaceae</taxon>
        <taxon>Methanobrevibacter</taxon>
    </lineage>
</organism>
<dbReference type="InterPro" id="IPR008969">
    <property type="entry name" value="CarboxyPept-like_regulatory"/>
</dbReference>
<dbReference type="RefSeq" id="WP_116592452.1">
    <property type="nucleotide sequence ID" value="NZ_MZGS01000024.1"/>
</dbReference>
<comment type="caution">
    <text evidence="1">The sequence shown here is derived from an EMBL/GenBank/DDBJ whole genome shotgun (WGS) entry which is preliminary data.</text>
</comment>
<reference evidence="1 2" key="1">
    <citation type="submission" date="2017-03" db="EMBL/GenBank/DDBJ databases">
        <title>Genome sequence of Methanobrevibacter thaueri.</title>
        <authorList>
            <person name="Poehlein A."/>
            <person name="Seedorf H."/>
            <person name="Daniel R."/>
        </authorList>
    </citation>
    <scope>NUCLEOTIDE SEQUENCE [LARGE SCALE GENOMIC DNA]</scope>
    <source>
        <strain evidence="1 2">DSM 11995</strain>
    </source>
</reference>
<dbReference type="Proteomes" id="UP000251717">
    <property type="component" value="Unassembled WGS sequence"/>
</dbReference>
<protein>
    <submittedName>
        <fullName evidence="1">Bacterial Ig-like domain (Group 1)</fullName>
    </submittedName>
</protein>
<dbReference type="SUPFAM" id="SSF49464">
    <property type="entry name" value="Carboxypeptidase regulatory domain-like"/>
    <property type="match status" value="1"/>
</dbReference>
<name>A0A315XKZ9_9EURY</name>
<dbReference type="EMBL" id="MZGS01000024">
    <property type="protein sequence ID" value="PWB86546.1"/>
    <property type="molecule type" value="Genomic_DNA"/>
</dbReference>